<feature type="transmembrane region" description="Helical" evidence="7">
    <location>
        <begin position="432"/>
        <end position="449"/>
    </location>
</feature>
<evidence type="ECO:0000313" key="8">
    <source>
        <dbReference type="EMBL" id="RUS66774.1"/>
    </source>
</evidence>
<evidence type="ECO:0000256" key="3">
    <source>
        <dbReference type="ARBA" id="ARBA00022475"/>
    </source>
</evidence>
<proteinExistence type="predicted"/>
<dbReference type="GO" id="GO:0005886">
    <property type="term" value="C:plasma membrane"/>
    <property type="evidence" value="ECO:0007669"/>
    <property type="project" value="UniProtKB-SubCell"/>
</dbReference>
<feature type="transmembrane region" description="Helical" evidence="7">
    <location>
        <begin position="142"/>
        <end position="162"/>
    </location>
</feature>
<organism evidence="8 9">
    <name type="scientific">Saezia sanguinis</name>
    <dbReference type="NCBI Taxonomy" id="1965230"/>
    <lineage>
        <taxon>Bacteria</taxon>
        <taxon>Pseudomonadati</taxon>
        <taxon>Pseudomonadota</taxon>
        <taxon>Betaproteobacteria</taxon>
        <taxon>Burkholderiales</taxon>
        <taxon>Saeziaceae</taxon>
        <taxon>Saezia</taxon>
    </lineage>
</organism>
<dbReference type="Proteomes" id="UP000286947">
    <property type="component" value="Unassembled WGS sequence"/>
</dbReference>
<feature type="transmembrane region" description="Helical" evidence="7">
    <location>
        <begin position="383"/>
        <end position="400"/>
    </location>
</feature>
<dbReference type="GO" id="GO:0022857">
    <property type="term" value="F:transmembrane transporter activity"/>
    <property type="evidence" value="ECO:0007669"/>
    <property type="project" value="InterPro"/>
</dbReference>
<evidence type="ECO:0000256" key="7">
    <source>
        <dbReference type="SAM" id="Phobius"/>
    </source>
</evidence>
<evidence type="ECO:0000256" key="2">
    <source>
        <dbReference type="ARBA" id="ARBA00022448"/>
    </source>
</evidence>
<dbReference type="PANTHER" id="PTHR30509:SF9">
    <property type="entry name" value="MULTIDRUG RESISTANCE PROTEIN MDTO"/>
    <property type="match status" value="1"/>
</dbReference>
<name>A0A433SDR2_9BURK</name>
<comment type="caution">
    <text evidence="8">The sequence shown here is derived from an EMBL/GenBank/DDBJ whole genome shotgun (WGS) entry which is preliminary data.</text>
</comment>
<dbReference type="InterPro" id="IPR006726">
    <property type="entry name" value="PHBA_efflux_AaeB/fusaric-R"/>
</dbReference>
<dbReference type="AlphaFoldDB" id="A0A433SDR2"/>
<feature type="transmembrane region" description="Helical" evidence="7">
    <location>
        <begin position="359"/>
        <end position="377"/>
    </location>
</feature>
<accession>A0A433SDR2</accession>
<evidence type="ECO:0000256" key="1">
    <source>
        <dbReference type="ARBA" id="ARBA00004651"/>
    </source>
</evidence>
<feature type="transmembrane region" description="Helical" evidence="7">
    <location>
        <begin position="485"/>
        <end position="507"/>
    </location>
</feature>
<dbReference type="Pfam" id="PF04632">
    <property type="entry name" value="FUSC"/>
    <property type="match status" value="1"/>
</dbReference>
<protein>
    <submittedName>
        <fullName evidence="8">p-hydroxybenzoic acid efflux pump subunit AaeB</fullName>
    </submittedName>
</protein>
<feature type="transmembrane region" description="Helical" evidence="7">
    <location>
        <begin position="88"/>
        <end position="108"/>
    </location>
</feature>
<keyword evidence="4 7" id="KW-0812">Transmembrane</keyword>
<dbReference type="OrthoDB" id="9807111at2"/>
<keyword evidence="5 7" id="KW-1133">Transmembrane helix</keyword>
<gene>
    <name evidence="8" type="primary">aaeB</name>
    <name evidence="8" type="ORF">CUZ56_01565</name>
</gene>
<evidence type="ECO:0000256" key="5">
    <source>
        <dbReference type="ARBA" id="ARBA00022989"/>
    </source>
</evidence>
<reference evidence="8 9" key="1">
    <citation type="submission" date="2018-01" db="EMBL/GenBank/DDBJ databases">
        <title>Saezia sanguinis gen. nov., sp. nov., in the order Burkholderiales isolated from human blood.</title>
        <authorList>
            <person name="Medina-Pascual M.J."/>
            <person name="Valdezate S."/>
            <person name="Monzon S."/>
            <person name="Cuesta I."/>
            <person name="Carrasco G."/>
            <person name="Villalon P."/>
            <person name="Saez-Nieto J.A."/>
        </authorList>
    </citation>
    <scope>NUCLEOTIDE SEQUENCE [LARGE SCALE GENOMIC DNA]</scope>
    <source>
        <strain evidence="8 9">CNM695-12</strain>
    </source>
</reference>
<keyword evidence="9" id="KW-1185">Reference proteome</keyword>
<evidence type="ECO:0000256" key="6">
    <source>
        <dbReference type="ARBA" id="ARBA00023136"/>
    </source>
</evidence>
<keyword evidence="6 7" id="KW-0472">Membrane</keyword>
<keyword evidence="2" id="KW-0813">Transport</keyword>
<feature type="transmembrane region" description="Helical" evidence="7">
    <location>
        <begin position="407"/>
        <end position="426"/>
    </location>
</feature>
<dbReference type="RefSeq" id="WP_126979782.1">
    <property type="nucleotide sequence ID" value="NZ_PQSP01000003.1"/>
</dbReference>
<comment type="subcellular location">
    <subcellularLocation>
        <location evidence="1">Cell membrane</location>
        <topology evidence="1">Multi-pass membrane protein</topology>
    </subcellularLocation>
</comment>
<keyword evidence="3" id="KW-1003">Cell membrane</keyword>
<feature type="transmembrane region" description="Helical" evidence="7">
    <location>
        <begin position="63"/>
        <end position="82"/>
    </location>
</feature>
<evidence type="ECO:0000313" key="9">
    <source>
        <dbReference type="Proteomes" id="UP000286947"/>
    </source>
</evidence>
<evidence type="ECO:0000256" key="4">
    <source>
        <dbReference type="ARBA" id="ARBA00022692"/>
    </source>
</evidence>
<feature type="transmembrane region" description="Helical" evidence="7">
    <location>
        <begin position="461"/>
        <end position="479"/>
    </location>
</feature>
<feature type="transmembrane region" description="Helical" evidence="7">
    <location>
        <begin position="115"/>
        <end position="136"/>
    </location>
</feature>
<dbReference type="PANTHER" id="PTHR30509">
    <property type="entry name" value="P-HYDROXYBENZOIC ACID EFFLUX PUMP SUBUNIT-RELATED"/>
    <property type="match status" value="1"/>
</dbReference>
<dbReference type="EMBL" id="PQSP01000003">
    <property type="protein sequence ID" value="RUS66774.1"/>
    <property type="molecule type" value="Genomic_DNA"/>
</dbReference>
<sequence>MKEFWGQSLGLDAAAVKRGLLMALAAWLAFAIASIWHMANAYWAAMAVWVVVQPLRGMLFERALMRVLGTALGAAVGFVILWCAPHALLQIVLLSLWATVCAGAMHLIKGIYPYGVMLAGITAGVVVLPSALTNSYQPDLAWSRVLCTLIGVLVVTIVMSFYTPKASRREYYTQARLLVADAVEFAVRLLQGAPLDAAYEHEQDVLLRMSQLESSAHTVAAGSVTGHRQLRHVEALIASSMEVMASAAAIYRQRQHEEGRTVQDEEVQILVDYMSQLTTQLRQDDEAFKALLQHPEVLLNHPPVTSDMAQRLNHSLEQLVAAEKALYHGVDKLEAGGRLRVSPPKLATAAEIDWAKQSALSAGVTTLAVSLLAWVSGSHAADLMALGTCMFCLILASFPYPRIMMKILFTGVVVGSVVALAYRLLIQPYVSTLPQLMLSLIPFLLVGGLARTSSKTAGPALDANMNFFLVGQIMFPAVAATTGQIVVDSVAVVLGVAGACLASLWLLPRRADDQAYMTVTKLIRDLQRMLERSGDYFSKYTDAEKDWQARSEREVLRMMLHLGAAKALRNKAPLGILGVLNLGSVIVRLQRLRTPVAQQGLQALTYFADDTHGAIRAVWNLAKENADDPASDVLYEAVDALTACERLLQFARKPSKEALKESPQA</sequence>
<feature type="transmembrane region" description="Helical" evidence="7">
    <location>
        <begin position="20"/>
        <end position="51"/>
    </location>
</feature>